<dbReference type="STRING" id="56216.A0A1A6GX85"/>
<dbReference type="GO" id="GO:0019843">
    <property type="term" value="F:rRNA binding"/>
    <property type="evidence" value="ECO:0007669"/>
    <property type="project" value="UniProtKB-KW"/>
</dbReference>
<evidence type="ECO:0000313" key="4">
    <source>
        <dbReference type="Proteomes" id="UP000092124"/>
    </source>
</evidence>
<comment type="caution">
    <text evidence="3">The sequence shown here is derived from an EMBL/GenBank/DDBJ whole genome shotgun (WGS) entry which is preliminary data.</text>
</comment>
<keyword evidence="1" id="KW-0699">rRNA-binding</keyword>
<protein>
    <recommendedName>
        <fullName evidence="2">Small ribosomal subunit protein uS17 N-terminal domain-containing protein</fullName>
    </recommendedName>
</protein>
<organism evidence="3 4">
    <name type="scientific">Neotoma lepida</name>
    <name type="common">Desert woodrat</name>
    <dbReference type="NCBI Taxonomy" id="56216"/>
    <lineage>
        <taxon>Eukaryota</taxon>
        <taxon>Metazoa</taxon>
        <taxon>Chordata</taxon>
        <taxon>Craniata</taxon>
        <taxon>Vertebrata</taxon>
        <taxon>Euteleostomi</taxon>
        <taxon>Mammalia</taxon>
        <taxon>Eutheria</taxon>
        <taxon>Euarchontoglires</taxon>
        <taxon>Glires</taxon>
        <taxon>Rodentia</taxon>
        <taxon>Myomorpha</taxon>
        <taxon>Muroidea</taxon>
        <taxon>Cricetidae</taxon>
        <taxon>Neotominae</taxon>
        <taxon>Neotoma</taxon>
    </lineage>
</organism>
<gene>
    <name evidence="3" type="ORF">A6R68_01502</name>
</gene>
<dbReference type="AlphaFoldDB" id="A0A1A6GX85"/>
<dbReference type="Proteomes" id="UP000092124">
    <property type="component" value="Unassembled WGS sequence"/>
</dbReference>
<evidence type="ECO:0000313" key="3">
    <source>
        <dbReference type="EMBL" id="OBS69957.1"/>
    </source>
</evidence>
<feature type="non-terminal residue" evidence="3">
    <location>
        <position position="145"/>
    </location>
</feature>
<feature type="domain" description="Small ribosomal subunit protein uS17 N-terminal" evidence="2">
    <location>
        <begin position="57"/>
        <end position="106"/>
    </location>
</feature>
<keyword evidence="1" id="KW-0694">RNA-binding</keyword>
<feature type="non-terminal residue" evidence="3">
    <location>
        <position position="1"/>
    </location>
</feature>
<keyword evidence="4" id="KW-1185">Reference proteome</keyword>
<name>A0A1A6GX85_NEOLE</name>
<evidence type="ECO:0000256" key="1">
    <source>
        <dbReference type="ARBA" id="ARBA00022730"/>
    </source>
</evidence>
<dbReference type="Gene3D" id="2.40.50.1000">
    <property type="match status" value="1"/>
</dbReference>
<dbReference type="InterPro" id="IPR032440">
    <property type="entry name" value="Ribosomal_uS17_N"/>
</dbReference>
<dbReference type="OrthoDB" id="10254436at2759"/>
<reference evidence="3 4" key="1">
    <citation type="submission" date="2016-06" db="EMBL/GenBank/DDBJ databases">
        <title>The Draft Genome Sequence and Annotation of the Desert Woodrat Neotoma lepida.</title>
        <authorList>
            <person name="Campbell M."/>
            <person name="Oakeson K.F."/>
            <person name="Yandell M."/>
            <person name="Halpert J.R."/>
            <person name="Dearing D."/>
        </authorList>
    </citation>
    <scope>NUCLEOTIDE SEQUENCE [LARGE SCALE GENOMIC DNA]</scope>
    <source>
        <strain evidence="3">417</strain>
        <tissue evidence="3">Liver</tissue>
    </source>
</reference>
<dbReference type="Pfam" id="PF16205">
    <property type="entry name" value="Ribosomal_S17_N"/>
    <property type="match status" value="1"/>
</dbReference>
<accession>A0A1A6GX85</accession>
<sequence>VESQTRLGEESNCRVAASFLFSPSCCGCDDTEPLPANQGCWKNVGHSDKVCLPKAAPTIFQNKKSVLLGETSKEKPPRYYKYIGLGFKTPKEAIEGTYIEKKCPSTECRETPMSHVICTETNLVTSFIHDSPHWMYTQLQPRRKQ</sequence>
<dbReference type="EMBL" id="LZPO01066557">
    <property type="protein sequence ID" value="OBS69957.1"/>
    <property type="molecule type" value="Genomic_DNA"/>
</dbReference>
<evidence type="ECO:0000259" key="2">
    <source>
        <dbReference type="Pfam" id="PF16205"/>
    </source>
</evidence>
<proteinExistence type="predicted"/>